<dbReference type="Pfam" id="PF11295">
    <property type="entry name" value="DUF3096"/>
    <property type="match status" value="1"/>
</dbReference>
<accession>A0A1W2ES06</accession>
<keyword evidence="1" id="KW-0812">Transmembrane</keyword>
<dbReference type="EMBL" id="FWXR01000032">
    <property type="protein sequence ID" value="SMD12503.1"/>
    <property type="molecule type" value="Genomic_DNA"/>
</dbReference>
<keyword evidence="3" id="KW-1185">Reference proteome</keyword>
<dbReference type="InterPro" id="IPR021446">
    <property type="entry name" value="DUF3096"/>
</dbReference>
<sequence>MEIVTLQPIVALIAGILILVMPRVLNYIVAFYLIFIGLVGLFPDLFTRVAGGG</sequence>
<evidence type="ECO:0000313" key="2">
    <source>
        <dbReference type="EMBL" id="SMD12503.1"/>
    </source>
</evidence>
<evidence type="ECO:0000256" key="1">
    <source>
        <dbReference type="SAM" id="Phobius"/>
    </source>
</evidence>
<organism evidence="2 3">
    <name type="scientific">Fulvimarina manganoxydans</name>
    <dbReference type="NCBI Taxonomy" id="937218"/>
    <lineage>
        <taxon>Bacteria</taxon>
        <taxon>Pseudomonadati</taxon>
        <taxon>Pseudomonadota</taxon>
        <taxon>Alphaproteobacteria</taxon>
        <taxon>Hyphomicrobiales</taxon>
        <taxon>Aurantimonadaceae</taxon>
        <taxon>Fulvimarina</taxon>
    </lineage>
</organism>
<dbReference type="OrthoDB" id="9808896at2"/>
<evidence type="ECO:0000313" key="3">
    <source>
        <dbReference type="Proteomes" id="UP000192656"/>
    </source>
</evidence>
<feature type="transmembrane region" description="Helical" evidence="1">
    <location>
        <begin position="6"/>
        <end position="22"/>
    </location>
</feature>
<dbReference type="STRING" id="937218.SAMN06297251_13227"/>
<dbReference type="RefSeq" id="WP_084412837.1">
    <property type="nucleotide sequence ID" value="NZ_FWXR01000032.1"/>
</dbReference>
<dbReference type="Proteomes" id="UP000192656">
    <property type="component" value="Unassembled WGS sequence"/>
</dbReference>
<protein>
    <recommendedName>
        <fullName evidence="4">DUF3096 domain-containing protein</fullName>
    </recommendedName>
</protein>
<reference evidence="2 3" key="1">
    <citation type="submission" date="2017-04" db="EMBL/GenBank/DDBJ databases">
        <authorList>
            <person name="Afonso C.L."/>
            <person name="Miller P.J."/>
            <person name="Scott M.A."/>
            <person name="Spackman E."/>
            <person name="Goraichik I."/>
            <person name="Dimitrov K.M."/>
            <person name="Suarez D.L."/>
            <person name="Swayne D.E."/>
        </authorList>
    </citation>
    <scope>NUCLEOTIDE SEQUENCE [LARGE SCALE GENOMIC DNA]</scope>
    <source>
        <strain evidence="2 3">CGMCC 1.10972</strain>
    </source>
</reference>
<evidence type="ECO:0008006" key="4">
    <source>
        <dbReference type="Google" id="ProtNLM"/>
    </source>
</evidence>
<proteinExistence type="predicted"/>
<keyword evidence="1" id="KW-0472">Membrane</keyword>
<feature type="transmembrane region" description="Helical" evidence="1">
    <location>
        <begin position="29"/>
        <end position="46"/>
    </location>
</feature>
<dbReference type="AlphaFoldDB" id="A0A1W2ES06"/>
<keyword evidence="1" id="KW-1133">Transmembrane helix</keyword>
<name>A0A1W2ES06_9HYPH</name>
<gene>
    <name evidence="2" type="ORF">SAMN06297251_13227</name>
</gene>